<dbReference type="STRING" id="1390249.BHU72_07055"/>
<name>A0A1E5L4F9_9FIRM</name>
<dbReference type="SMART" id="SM00448">
    <property type="entry name" value="REC"/>
    <property type="match status" value="1"/>
</dbReference>
<accession>A0A1E5L4F9</accession>
<dbReference type="Pfam" id="PF00072">
    <property type="entry name" value="Response_reg"/>
    <property type="match status" value="1"/>
</dbReference>
<dbReference type="PANTHER" id="PTHR43156">
    <property type="entry name" value="STAGE II SPORULATION PROTEIN E-RELATED"/>
    <property type="match status" value="1"/>
</dbReference>
<evidence type="ECO:0000313" key="4">
    <source>
        <dbReference type="EMBL" id="OEH84943.1"/>
    </source>
</evidence>
<dbReference type="PANTHER" id="PTHR43156:SF2">
    <property type="entry name" value="STAGE II SPORULATION PROTEIN E"/>
    <property type="match status" value="1"/>
</dbReference>
<dbReference type="PROSITE" id="PS50110">
    <property type="entry name" value="RESPONSE_REGULATORY"/>
    <property type="match status" value="1"/>
</dbReference>
<dbReference type="Pfam" id="PF07228">
    <property type="entry name" value="SpoIIE"/>
    <property type="match status" value="1"/>
</dbReference>
<comment type="caution">
    <text evidence="4">The sequence shown here is derived from an EMBL/GenBank/DDBJ whole genome shotgun (WGS) entry which is preliminary data.</text>
</comment>
<dbReference type="Gene3D" id="3.60.40.10">
    <property type="entry name" value="PPM-type phosphatase domain"/>
    <property type="match status" value="1"/>
</dbReference>
<evidence type="ECO:0000313" key="5">
    <source>
        <dbReference type="Proteomes" id="UP000095255"/>
    </source>
</evidence>
<dbReference type="GO" id="GO:0016791">
    <property type="term" value="F:phosphatase activity"/>
    <property type="evidence" value="ECO:0007669"/>
    <property type="project" value="TreeGrafter"/>
</dbReference>
<proteinExistence type="predicted"/>
<dbReference type="InterPro" id="IPR001789">
    <property type="entry name" value="Sig_transdc_resp-reg_receiver"/>
</dbReference>
<dbReference type="RefSeq" id="WP_069702678.1">
    <property type="nucleotide sequence ID" value="NZ_MJAT01000035.1"/>
</dbReference>
<evidence type="ECO:0000259" key="3">
    <source>
        <dbReference type="PROSITE" id="PS50110"/>
    </source>
</evidence>
<keyword evidence="5" id="KW-1185">Reference proteome</keyword>
<feature type="domain" description="Response regulatory" evidence="3">
    <location>
        <begin position="8"/>
        <end position="125"/>
    </location>
</feature>
<keyword evidence="2" id="KW-0597">Phosphoprotein</keyword>
<organism evidence="4 5">
    <name type="scientific">Desulfuribacillus stibiiarsenatis</name>
    <dbReference type="NCBI Taxonomy" id="1390249"/>
    <lineage>
        <taxon>Bacteria</taxon>
        <taxon>Bacillati</taxon>
        <taxon>Bacillota</taxon>
        <taxon>Desulfuribacillia</taxon>
        <taxon>Desulfuribacillales</taxon>
        <taxon>Desulfuribacillaceae</taxon>
        <taxon>Desulfuribacillus</taxon>
    </lineage>
</organism>
<dbReference type="Proteomes" id="UP000095255">
    <property type="component" value="Unassembled WGS sequence"/>
</dbReference>
<gene>
    <name evidence="4" type="ORF">BHU72_07055</name>
</gene>
<dbReference type="GO" id="GO:0000160">
    <property type="term" value="P:phosphorelay signal transduction system"/>
    <property type="evidence" value="ECO:0007669"/>
    <property type="project" value="InterPro"/>
</dbReference>
<dbReference type="InterPro" id="IPR036457">
    <property type="entry name" value="PPM-type-like_dom_sf"/>
</dbReference>
<dbReference type="Gene3D" id="3.40.50.2300">
    <property type="match status" value="1"/>
</dbReference>
<keyword evidence="1" id="KW-0378">Hydrolase</keyword>
<evidence type="ECO:0000256" key="1">
    <source>
        <dbReference type="ARBA" id="ARBA00022801"/>
    </source>
</evidence>
<evidence type="ECO:0000256" key="2">
    <source>
        <dbReference type="PROSITE-ProRule" id="PRU00169"/>
    </source>
</evidence>
<dbReference type="SMART" id="SM00331">
    <property type="entry name" value="PP2C_SIG"/>
    <property type="match status" value="1"/>
</dbReference>
<dbReference type="CDD" id="cd17538">
    <property type="entry name" value="REC_D1_PleD-like"/>
    <property type="match status" value="1"/>
</dbReference>
<dbReference type="InterPro" id="IPR011006">
    <property type="entry name" value="CheY-like_superfamily"/>
</dbReference>
<dbReference type="InterPro" id="IPR001932">
    <property type="entry name" value="PPM-type_phosphatase-like_dom"/>
</dbReference>
<dbReference type="AlphaFoldDB" id="A0A1E5L4F9"/>
<dbReference type="SUPFAM" id="SSF52172">
    <property type="entry name" value="CheY-like"/>
    <property type="match status" value="1"/>
</dbReference>
<reference evidence="4 5" key="1">
    <citation type="submission" date="2016-09" db="EMBL/GenBank/DDBJ databases">
        <title>Desulfuribacillus arsenicus sp. nov., an obligately anaerobic, dissimilatory arsenic- and antimonate-reducing bacterium isolated from anoxic sediments.</title>
        <authorList>
            <person name="Abin C.A."/>
            <person name="Hollibaugh J.T."/>
        </authorList>
    </citation>
    <scope>NUCLEOTIDE SEQUENCE [LARGE SCALE GENOMIC DNA]</scope>
    <source>
        <strain evidence="4 5">MLFW-2</strain>
    </source>
</reference>
<feature type="modified residue" description="4-aspartylphosphate" evidence="2">
    <location>
        <position position="58"/>
    </location>
</feature>
<sequence>MGEVQAANILIVDDKKINRIILEKHLKTAQYYNISHAGDGQEALDMVKKQKPDLILLDIVMPGIDGFEVCQRLKSDPRTQMVPIVMVTALNDHESKLKCIEFGANDILNKPVDSTELIARVKSLIHVKQYYDQLHRLNEQLIDNLKTAATIQRALLPKKLPQIQGVSLDAFYRPTEIIGGDSYNIFPIDEENLCFYIADVSGHQLDAAMLTVFIKEFVSGYTRQAIEKKEIFKPVSCLQQLDEAFKKEEFPLDIFITMFLAVYHCPSSTLTYSTAGFAQVPLIYGKNRIRHLHCSGKLIMALEAESDFEEHATKLEKGEGIFIYTDGLVEQLNPEQTEHFGTSRIEMALASMENGQEMRAVPMMIQELSAFAGTDSFQDDIAIITMFLHDDFSNCEVTNR</sequence>
<dbReference type="EMBL" id="MJAT01000035">
    <property type="protein sequence ID" value="OEH84943.1"/>
    <property type="molecule type" value="Genomic_DNA"/>
</dbReference>
<dbReference type="InterPro" id="IPR052016">
    <property type="entry name" value="Bact_Sigma-Reg"/>
</dbReference>
<protein>
    <recommendedName>
        <fullName evidence="3">Response regulatory domain-containing protein</fullName>
    </recommendedName>
</protein>
<dbReference type="OrthoDB" id="9763484at2"/>